<keyword evidence="3 5" id="KW-0717">Septation</keyword>
<comment type="subunit">
    <text evidence="5">Interacts with FtsZ.</text>
</comment>
<comment type="function">
    <text evidence="5">Cell division factor that enhances FtsZ-ring assembly. Directly interacts with FtsZ and promotes bundling of FtsZ protofilaments, with a reduction in FtsZ GTPase activity.</text>
</comment>
<dbReference type="Proteomes" id="UP000501534">
    <property type="component" value="Chromosome"/>
</dbReference>
<evidence type="ECO:0000256" key="5">
    <source>
        <dbReference type="HAMAP-Rule" id="MF_01092"/>
    </source>
</evidence>
<dbReference type="GO" id="GO:0005737">
    <property type="term" value="C:cytoplasm"/>
    <property type="evidence" value="ECO:0007669"/>
    <property type="project" value="UniProtKB-SubCell"/>
</dbReference>
<dbReference type="AlphaFoldDB" id="A0A6M4GQ16"/>
<dbReference type="PANTHER" id="PTHR39455">
    <property type="entry name" value="CELL DIVISION PROTEIN ZAPD"/>
    <property type="match status" value="1"/>
</dbReference>
<dbReference type="GO" id="GO:0032153">
    <property type="term" value="C:cell division site"/>
    <property type="evidence" value="ECO:0007669"/>
    <property type="project" value="TreeGrafter"/>
</dbReference>
<keyword evidence="7" id="KW-1185">Reference proteome</keyword>
<dbReference type="EMBL" id="CP053069">
    <property type="protein sequence ID" value="QJR09311.1"/>
    <property type="molecule type" value="Genomic_DNA"/>
</dbReference>
<dbReference type="InterPro" id="IPR009777">
    <property type="entry name" value="ZapD"/>
</dbReference>
<keyword evidence="1 5" id="KW-0963">Cytoplasm</keyword>
<dbReference type="GO" id="GO:0000917">
    <property type="term" value="P:division septum assembly"/>
    <property type="evidence" value="ECO:0007669"/>
    <property type="project" value="UniProtKB-KW"/>
</dbReference>
<evidence type="ECO:0000256" key="3">
    <source>
        <dbReference type="ARBA" id="ARBA00023210"/>
    </source>
</evidence>
<dbReference type="NCBIfam" id="NF003656">
    <property type="entry name" value="PRK05287.1-4"/>
    <property type="match status" value="1"/>
</dbReference>
<evidence type="ECO:0000256" key="2">
    <source>
        <dbReference type="ARBA" id="ARBA00022618"/>
    </source>
</evidence>
<dbReference type="KEGG" id="uru:DSM104443_00349"/>
<comment type="similarity">
    <text evidence="5">Belongs to the ZapD family.</text>
</comment>
<dbReference type="Gene3D" id="1.10.3900.10">
    <property type="entry name" value="YacF-like"/>
    <property type="match status" value="1"/>
</dbReference>
<dbReference type="GO" id="GO:0043093">
    <property type="term" value="P:FtsZ-dependent cytokinesis"/>
    <property type="evidence" value="ECO:0007669"/>
    <property type="project" value="UniProtKB-UniRule"/>
</dbReference>
<evidence type="ECO:0000256" key="1">
    <source>
        <dbReference type="ARBA" id="ARBA00022490"/>
    </source>
</evidence>
<dbReference type="Gene3D" id="2.60.440.10">
    <property type="entry name" value="YacF-like domains"/>
    <property type="match status" value="1"/>
</dbReference>
<dbReference type="InterPro" id="IPR027462">
    <property type="entry name" value="ZapD_C"/>
</dbReference>
<organism evidence="6 7">
    <name type="scientific">Usitatibacter rugosus</name>
    <dbReference type="NCBI Taxonomy" id="2732067"/>
    <lineage>
        <taxon>Bacteria</taxon>
        <taxon>Pseudomonadati</taxon>
        <taxon>Pseudomonadota</taxon>
        <taxon>Betaproteobacteria</taxon>
        <taxon>Nitrosomonadales</taxon>
        <taxon>Usitatibacteraceae</taxon>
        <taxon>Usitatibacter</taxon>
    </lineage>
</organism>
<comment type="subcellular location">
    <subcellularLocation>
        <location evidence="5">Cytoplasm</location>
    </subcellularLocation>
    <text evidence="5">Localizes to mid-cell in an FtsZ-dependent manner.</text>
</comment>
<keyword evidence="2 5" id="KW-0132">Cell division</keyword>
<evidence type="ECO:0000313" key="7">
    <source>
        <dbReference type="Proteomes" id="UP000501534"/>
    </source>
</evidence>
<evidence type="ECO:0000256" key="4">
    <source>
        <dbReference type="ARBA" id="ARBA00023306"/>
    </source>
</evidence>
<dbReference type="HAMAP" id="MF_01092">
    <property type="entry name" value="ZapD"/>
    <property type="match status" value="1"/>
</dbReference>
<keyword evidence="4 5" id="KW-0131">Cell cycle</keyword>
<reference evidence="6 7" key="1">
    <citation type="submission" date="2020-04" db="EMBL/GenBank/DDBJ databases">
        <title>Usitatibacter rugosus gen. nov., sp. nov. and Usitatibacter palustris sp. nov., novel members of Usitatibacteraceae fam. nov. within the order Nitrosomonadales isolated from soil.</title>
        <authorList>
            <person name="Huber K.J."/>
            <person name="Neumann-Schaal M."/>
            <person name="Geppert A."/>
            <person name="Luckner M."/>
            <person name="Wanner G."/>
            <person name="Overmann J."/>
        </authorList>
    </citation>
    <scope>NUCLEOTIDE SEQUENCE [LARGE SCALE GENOMIC DNA]</scope>
    <source>
        <strain evidence="6 7">0125_3</strain>
    </source>
</reference>
<dbReference type="SUPFAM" id="SSF160950">
    <property type="entry name" value="YacF-like"/>
    <property type="match status" value="1"/>
</dbReference>
<name>A0A6M4GQ16_9PROT</name>
<proteinExistence type="inferred from homology"/>
<gene>
    <name evidence="5 6" type="primary">zapD</name>
    <name evidence="6" type="ORF">DSM104443_00349</name>
</gene>
<dbReference type="PANTHER" id="PTHR39455:SF1">
    <property type="entry name" value="CELL DIVISION PROTEIN ZAPD"/>
    <property type="match status" value="1"/>
</dbReference>
<evidence type="ECO:0000313" key="6">
    <source>
        <dbReference type="EMBL" id="QJR09311.1"/>
    </source>
</evidence>
<dbReference type="Pfam" id="PF07072">
    <property type="entry name" value="ZapD"/>
    <property type="match status" value="1"/>
</dbReference>
<sequence length="300" mass="33997">MPSASDCTPDTPNWHERERDALSTAARMGHNAATFPRRGPYRTVFGEPLVIIYEYPLNERVRTLLRLEDLYARVDHFLGLDDPNDHHAALTGIFEILEVASRADLKSDLLQELDRQRTFLDALRSNPAISEDKLNQVLGDIETAFSNLHALSGKTGQSLRENEWLMAIKQRAGIPGGTSEFDLPSYHYWLQQPPEARRGHLAEWMKPIKPVHAALSIVLRVLRESGRTVSLMAYQGVFQQTPADKPAQMLRLVLANDIPCVPEISANKYALNIRFLLPEVVQKSRVYDRDVAFDLIFCNL</sequence>
<dbReference type="InterPro" id="IPR036268">
    <property type="entry name" value="ZapD_sf"/>
</dbReference>
<accession>A0A6M4GQ16</accession>
<protein>
    <recommendedName>
        <fullName evidence="5">Cell division protein ZapD</fullName>
    </recommendedName>
    <alternativeName>
        <fullName evidence="5">Z ring-associated protein D</fullName>
    </alternativeName>
</protein>